<proteinExistence type="predicted"/>
<evidence type="ECO:0000313" key="1">
    <source>
        <dbReference type="EMBL" id="GAU92217.1"/>
    </source>
</evidence>
<accession>A0A1D1UY44</accession>
<name>A0A1D1UY44_RAMVA</name>
<gene>
    <name evidence="1" type="primary">RvY_04329-1</name>
    <name evidence="1" type="synonym">RvY_04329.1</name>
    <name evidence="1" type="ORF">RvY_04329</name>
</gene>
<reference evidence="1 2" key="1">
    <citation type="journal article" date="2016" name="Nat. Commun.">
        <title>Extremotolerant tardigrade genome and improved radiotolerance of human cultured cells by tardigrade-unique protein.</title>
        <authorList>
            <person name="Hashimoto T."/>
            <person name="Horikawa D.D."/>
            <person name="Saito Y."/>
            <person name="Kuwahara H."/>
            <person name="Kozuka-Hata H."/>
            <person name="Shin-I T."/>
            <person name="Minakuchi Y."/>
            <person name="Ohishi K."/>
            <person name="Motoyama A."/>
            <person name="Aizu T."/>
            <person name="Enomoto A."/>
            <person name="Kondo K."/>
            <person name="Tanaka S."/>
            <person name="Hara Y."/>
            <person name="Koshikawa S."/>
            <person name="Sagara H."/>
            <person name="Miura T."/>
            <person name="Yokobori S."/>
            <person name="Miyagawa K."/>
            <person name="Suzuki Y."/>
            <person name="Kubo T."/>
            <person name="Oyama M."/>
            <person name="Kohara Y."/>
            <person name="Fujiyama A."/>
            <person name="Arakawa K."/>
            <person name="Katayama T."/>
            <person name="Toyoda A."/>
            <person name="Kunieda T."/>
        </authorList>
    </citation>
    <scope>NUCLEOTIDE SEQUENCE [LARGE SCALE GENOMIC DNA]</scope>
    <source>
        <strain evidence="1 2">YOKOZUNA-1</strain>
    </source>
</reference>
<keyword evidence="2" id="KW-1185">Reference proteome</keyword>
<protein>
    <submittedName>
        <fullName evidence="1">Uncharacterized protein</fullName>
    </submittedName>
</protein>
<dbReference type="AlphaFoldDB" id="A0A1D1UY44"/>
<dbReference type="EMBL" id="BDGG01000002">
    <property type="protein sequence ID" value="GAU92217.1"/>
    <property type="molecule type" value="Genomic_DNA"/>
</dbReference>
<evidence type="ECO:0000313" key="2">
    <source>
        <dbReference type="Proteomes" id="UP000186922"/>
    </source>
</evidence>
<dbReference type="Proteomes" id="UP000186922">
    <property type="component" value="Unassembled WGS sequence"/>
</dbReference>
<comment type="caution">
    <text evidence="1">The sequence shown here is derived from an EMBL/GenBank/DDBJ whole genome shotgun (WGS) entry which is preliminary data.</text>
</comment>
<organism evidence="1 2">
    <name type="scientific">Ramazzottius varieornatus</name>
    <name type="common">Water bear</name>
    <name type="synonym">Tardigrade</name>
    <dbReference type="NCBI Taxonomy" id="947166"/>
    <lineage>
        <taxon>Eukaryota</taxon>
        <taxon>Metazoa</taxon>
        <taxon>Ecdysozoa</taxon>
        <taxon>Tardigrada</taxon>
        <taxon>Eutardigrada</taxon>
        <taxon>Parachela</taxon>
        <taxon>Hypsibioidea</taxon>
        <taxon>Ramazzottiidae</taxon>
        <taxon>Ramazzottius</taxon>
    </lineage>
</organism>
<sequence>MDWQKGVQFIEGFVAREPQMEQLITFTSETFTAILNSEIHIQSVAAKVPVYCKTIPTQLDCFN</sequence>